<dbReference type="Gene3D" id="3.40.50.720">
    <property type="entry name" value="NAD(P)-binding Rossmann-like Domain"/>
    <property type="match status" value="1"/>
</dbReference>
<evidence type="ECO:0000256" key="4">
    <source>
        <dbReference type="ARBA" id="ARBA00022857"/>
    </source>
</evidence>
<dbReference type="RefSeq" id="XP_009064006.1">
    <property type="nucleotide sequence ID" value="XM_009065758.1"/>
</dbReference>
<dbReference type="STRING" id="225164.V3ZLW0"/>
<dbReference type="Pfam" id="PF00106">
    <property type="entry name" value="adh_short"/>
    <property type="match status" value="1"/>
</dbReference>
<accession>V3ZLW0</accession>
<dbReference type="OMA" id="HGHIVNM"/>
<evidence type="ECO:0000256" key="2">
    <source>
        <dbReference type="ARBA" id="ARBA00006484"/>
    </source>
</evidence>
<dbReference type="AlphaFoldDB" id="V3ZLW0"/>
<evidence type="ECO:0000256" key="3">
    <source>
        <dbReference type="ARBA" id="ARBA00022692"/>
    </source>
</evidence>
<evidence type="ECO:0000256" key="8">
    <source>
        <dbReference type="ARBA" id="ARBA00023136"/>
    </source>
</evidence>
<dbReference type="FunFam" id="3.40.50.720:FF:000131">
    <property type="entry name" value="Short-chain dehydrogenase/reductase 3"/>
    <property type="match status" value="1"/>
</dbReference>
<dbReference type="InterPro" id="IPR002347">
    <property type="entry name" value="SDR_fam"/>
</dbReference>
<dbReference type="PANTHER" id="PTHR24322">
    <property type="entry name" value="PKSB"/>
    <property type="match status" value="1"/>
</dbReference>
<evidence type="ECO:0000256" key="10">
    <source>
        <dbReference type="ARBA" id="ARBA00068717"/>
    </source>
</evidence>
<feature type="non-terminal residue" evidence="13">
    <location>
        <position position="1"/>
    </location>
</feature>
<evidence type="ECO:0000313" key="13">
    <source>
        <dbReference type="EMBL" id="ESO85302.1"/>
    </source>
</evidence>
<dbReference type="PRINTS" id="PR00080">
    <property type="entry name" value="SDRFAMILY"/>
</dbReference>
<keyword evidence="3" id="KW-0812">Transmembrane</keyword>
<evidence type="ECO:0000256" key="11">
    <source>
        <dbReference type="ARBA" id="ARBA00082544"/>
    </source>
</evidence>
<dbReference type="Proteomes" id="UP000030746">
    <property type="component" value="Unassembled WGS sequence"/>
</dbReference>
<reference evidence="13 14" key="1">
    <citation type="journal article" date="2013" name="Nature">
        <title>Insights into bilaterian evolution from three spiralian genomes.</title>
        <authorList>
            <person name="Simakov O."/>
            <person name="Marletaz F."/>
            <person name="Cho S.J."/>
            <person name="Edsinger-Gonzales E."/>
            <person name="Havlak P."/>
            <person name="Hellsten U."/>
            <person name="Kuo D.H."/>
            <person name="Larsson T."/>
            <person name="Lv J."/>
            <person name="Arendt D."/>
            <person name="Savage R."/>
            <person name="Osoegawa K."/>
            <person name="de Jong P."/>
            <person name="Grimwood J."/>
            <person name="Chapman J.A."/>
            <person name="Shapiro H."/>
            <person name="Aerts A."/>
            <person name="Otillar R.P."/>
            <person name="Terry A.Y."/>
            <person name="Boore J.L."/>
            <person name="Grigoriev I.V."/>
            <person name="Lindberg D.R."/>
            <person name="Seaver E.C."/>
            <person name="Weisblat D.A."/>
            <person name="Putnam N.H."/>
            <person name="Rokhsar D.S."/>
        </authorList>
    </citation>
    <scope>NUCLEOTIDE SEQUENCE [LARGE SCALE GENOMIC DNA]</scope>
</reference>
<dbReference type="HOGENOM" id="CLU_010194_2_5_1"/>
<evidence type="ECO:0000256" key="12">
    <source>
        <dbReference type="RuleBase" id="RU000363"/>
    </source>
</evidence>
<evidence type="ECO:0000256" key="6">
    <source>
        <dbReference type="ARBA" id="ARBA00023002"/>
    </source>
</evidence>
<keyword evidence="6" id="KW-0560">Oxidoreductase</keyword>
<comment type="function">
    <text evidence="9">Catalyzes the reduction of all-trans-retinal to all-trans-retinol in the presence of NADPH.</text>
</comment>
<dbReference type="PRINTS" id="PR00081">
    <property type="entry name" value="GDHRDH"/>
</dbReference>
<dbReference type="GO" id="GO:0005811">
    <property type="term" value="C:lipid droplet"/>
    <property type="evidence" value="ECO:0007669"/>
    <property type="project" value="TreeGrafter"/>
</dbReference>
<dbReference type="GO" id="GO:0016020">
    <property type="term" value="C:membrane"/>
    <property type="evidence" value="ECO:0007669"/>
    <property type="project" value="UniProtKB-SubCell"/>
</dbReference>
<sequence>SGIGRSLSKEFAKLGATVVLCDINSQENVETERQIKDFGGKCFPYTCDVSKREEVYKMGESIVNNVGHVTMLINNAGVMTTGKSLLGCPDEMIEKTFKVNLLAQFWTVKCFLPDMLKKNHGHIINMASSTGLIGLKNLADYSSSKFGVVGFTEVLNYELAFSGHDGVHTTLLCPSFTETGLFAGCKMRFPSVIPPLATEEVMEMIVQGILTNQNEVYIPRLIYTFSFIKSFMPVKCMLHILNFFGADTFMDNFVGREKSKMEANGTCSQK</sequence>
<evidence type="ECO:0000256" key="5">
    <source>
        <dbReference type="ARBA" id="ARBA00022989"/>
    </source>
</evidence>
<name>V3ZLW0_LOTGI</name>
<dbReference type="PANTHER" id="PTHR24322:SF746">
    <property type="entry name" value="SHORT CHAIN DEHYDROGENASE_REDUCTASE FAMILY 16C MEMBER 5"/>
    <property type="match status" value="1"/>
</dbReference>
<gene>
    <name evidence="13" type="ORF">LOTGIDRAFT_167880</name>
</gene>
<dbReference type="GO" id="GO:0052650">
    <property type="term" value="F:all-trans-retinol dehydrogenase (NADP+) activity"/>
    <property type="evidence" value="ECO:0007669"/>
    <property type="project" value="UniProtKB-ARBA"/>
</dbReference>
<dbReference type="SUPFAM" id="SSF51735">
    <property type="entry name" value="NAD(P)-binding Rossmann-fold domains"/>
    <property type="match status" value="1"/>
</dbReference>
<keyword evidence="4" id="KW-0521">NADP</keyword>
<evidence type="ECO:0000256" key="9">
    <source>
        <dbReference type="ARBA" id="ARBA00059620"/>
    </source>
</evidence>
<dbReference type="InterPro" id="IPR036291">
    <property type="entry name" value="NAD(P)-bd_dom_sf"/>
</dbReference>
<keyword evidence="7" id="KW-0443">Lipid metabolism</keyword>
<dbReference type="GeneID" id="20240720"/>
<evidence type="ECO:0000256" key="1">
    <source>
        <dbReference type="ARBA" id="ARBA00004141"/>
    </source>
</evidence>
<dbReference type="CTD" id="20240720"/>
<evidence type="ECO:0000256" key="7">
    <source>
        <dbReference type="ARBA" id="ARBA00023098"/>
    </source>
</evidence>
<comment type="similarity">
    <text evidence="2 12">Belongs to the short-chain dehydrogenases/reductases (SDR) family.</text>
</comment>
<protein>
    <recommendedName>
        <fullName evidence="10">Short-chain dehydrogenase/reductase 3</fullName>
    </recommendedName>
    <alternativeName>
        <fullName evidence="11">Retinal short-chain dehydrogenase/reductase 1</fullName>
    </alternativeName>
</protein>
<evidence type="ECO:0000313" key="14">
    <source>
        <dbReference type="Proteomes" id="UP000030746"/>
    </source>
</evidence>
<dbReference type="OrthoDB" id="10253736at2759"/>
<keyword evidence="5" id="KW-1133">Transmembrane helix</keyword>
<proteinExistence type="inferred from homology"/>
<dbReference type="CDD" id="cd05339">
    <property type="entry name" value="17beta-HSDXI-like_SDR_c"/>
    <property type="match status" value="1"/>
</dbReference>
<keyword evidence="8" id="KW-0472">Membrane</keyword>
<comment type="subcellular location">
    <subcellularLocation>
        <location evidence="1">Membrane</location>
        <topology evidence="1">Multi-pass membrane protein</topology>
    </subcellularLocation>
</comment>
<dbReference type="EMBL" id="KB203275">
    <property type="protein sequence ID" value="ESO85302.1"/>
    <property type="molecule type" value="Genomic_DNA"/>
</dbReference>
<organism evidence="13 14">
    <name type="scientific">Lottia gigantea</name>
    <name type="common">Giant owl limpet</name>
    <dbReference type="NCBI Taxonomy" id="225164"/>
    <lineage>
        <taxon>Eukaryota</taxon>
        <taxon>Metazoa</taxon>
        <taxon>Spiralia</taxon>
        <taxon>Lophotrochozoa</taxon>
        <taxon>Mollusca</taxon>
        <taxon>Gastropoda</taxon>
        <taxon>Patellogastropoda</taxon>
        <taxon>Lottioidea</taxon>
        <taxon>Lottiidae</taxon>
        <taxon>Lottia</taxon>
    </lineage>
</organism>
<dbReference type="KEGG" id="lgi:LOTGIDRAFT_167880"/>
<keyword evidence="14" id="KW-1185">Reference proteome</keyword>